<comment type="pathway">
    <text evidence="12">Membrane lipid metabolism; glycerophospholipid metabolism.</text>
</comment>
<evidence type="ECO:0000256" key="6">
    <source>
        <dbReference type="ARBA" id="ARBA00022842"/>
    </source>
</evidence>
<evidence type="ECO:0000256" key="11">
    <source>
        <dbReference type="ARBA" id="ARBA00023264"/>
    </source>
</evidence>
<comment type="subcellular location">
    <subcellularLocation>
        <location evidence="1 12">Cell membrane</location>
        <topology evidence="1 12">Multi-pass membrane protein</topology>
    </subcellularLocation>
</comment>
<evidence type="ECO:0000256" key="12">
    <source>
        <dbReference type="HAMAP-Rule" id="MF_01286"/>
    </source>
</evidence>
<evidence type="ECO:0000256" key="9">
    <source>
        <dbReference type="ARBA" id="ARBA00023136"/>
    </source>
</evidence>
<reference evidence="13 14" key="1">
    <citation type="journal article" date="2016" name="ISME J.">
        <title>Chasing the elusive Euryarchaeota class WSA2: genomes reveal a uniquely fastidious methyl-reducing methanogen.</title>
        <authorList>
            <person name="Nobu M.K."/>
            <person name="Narihiro T."/>
            <person name="Kuroda K."/>
            <person name="Mei R."/>
            <person name="Liu W.T."/>
        </authorList>
    </citation>
    <scope>NUCLEOTIDE SEQUENCE [LARGE SCALE GENOMIC DNA]</scope>
    <source>
        <strain evidence="13">U1lsi0528_Bin055</strain>
    </source>
</reference>
<dbReference type="Gene3D" id="1.20.120.1780">
    <property type="entry name" value="UbiA prenyltransferase"/>
    <property type="match status" value="1"/>
</dbReference>
<evidence type="ECO:0000256" key="5">
    <source>
        <dbReference type="ARBA" id="ARBA00022692"/>
    </source>
</evidence>
<feature type="transmembrane region" description="Helical" evidence="12">
    <location>
        <begin position="153"/>
        <end position="173"/>
    </location>
</feature>
<dbReference type="InterPro" id="IPR044878">
    <property type="entry name" value="UbiA_sf"/>
</dbReference>
<keyword evidence="2 12" id="KW-1003">Cell membrane</keyword>
<dbReference type="Proteomes" id="UP000075398">
    <property type="component" value="Unassembled WGS sequence"/>
</dbReference>
<evidence type="ECO:0000256" key="3">
    <source>
        <dbReference type="ARBA" id="ARBA00022516"/>
    </source>
</evidence>
<feature type="transmembrane region" description="Helical" evidence="12">
    <location>
        <begin position="39"/>
        <end position="60"/>
    </location>
</feature>
<feature type="transmembrane region" description="Helical" evidence="12">
    <location>
        <begin position="225"/>
        <end position="246"/>
    </location>
</feature>
<feature type="transmembrane region" description="Helical" evidence="12">
    <location>
        <begin position="262"/>
        <end position="279"/>
    </location>
</feature>
<dbReference type="AlphaFoldDB" id="A0A150J7Y0"/>
<keyword evidence="7 12" id="KW-1133">Transmembrane helix</keyword>
<proteinExistence type="inferred from homology"/>
<dbReference type="GO" id="GO:0005886">
    <property type="term" value="C:plasma membrane"/>
    <property type="evidence" value="ECO:0007669"/>
    <property type="project" value="UniProtKB-SubCell"/>
</dbReference>
<keyword evidence="9 12" id="KW-0472">Membrane</keyword>
<dbReference type="Gene3D" id="1.10.357.140">
    <property type="entry name" value="UbiA prenyltransferase"/>
    <property type="match status" value="1"/>
</dbReference>
<evidence type="ECO:0000256" key="1">
    <source>
        <dbReference type="ARBA" id="ARBA00004651"/>
    </source>
</evidence>
<dbReference type="InterPro" id="IPR023547">
    <property type="entry name" value="DGGGP_synth"/>
</dbReference>
<keyword evidence="3 12" id="KW-0444">Lipid biosynthesis</keyword>
<accession>A0A150J7Y0</accession>
<keyword evidence="6 12" id="KW-0460">Magnesium</keyword>
<comment type="similarity">
    <text evidence="12">Belongs to the UbiA prenyltransferase family. DGGGP synthase subfamily.</text>
</comment>
<dbReference type="PANTHER" id="PTHR42723">
    <property type="entry name" value="CHLOROPHYLL SYNTHASE"/>
    <property type="match status" value="1"/>
</dbReference>
<keyword evidence="5 12" id="KW-0812">Transmembrane</keyword>
<evidence type="ECO:0000256" key="8">
    <source>
        <dbReference type="ARBA" id="ARBA00023098"/>
    </source>
</evidence>
<dbReference type="GO" id="GO:0000287">
    <property type="term" value="F:magnesium ion binding"/>
    <property type="evidence" value="ECO:0007669"/>
    <property type="project" value="UniProtKB-UniRule"/>
</dbReference>
<protein>
    <recommendedName>
        <fullName evidence="12">Digeranylgeranylglyceryl phosphate synthase</fullName>
        <shortName evidence="12">DGGGP synthase</shortName>
        <shortName evidence="12">DGGGPS</shortName>
        <ecNumber evidence="12">2.5.1.42</ecNumber>
    </recommendedName>
    <alternativeName>
        <fullName evidence="12">(S)-2,3-di-O-geranylgeranylglyceryl phosphate synthase</fullName>
    </alternativeName>
    <alternativeName>
        <fullName evidence="12">Geranylgeranylglycerol-phosphate geranylgeranyltransferase</fullName>
    </alternativeName>
</protein>
<dbReference type="HAMAP" id="MF_01286">
    <property type="entry name" value="DGGGP_synth"/>
    <property type="match status" value="1"/>
</dbReference>
<dbReference type="GO" id="GO:0047295">
    <property type="term" value="F:geranylgeranylglycerol-phosphate geranylgeranyltransferase activity"/>
    <property type="evidence" value="ECO:0007669"/>
    <property type="project" value="UniProtKB-UniRule"/>
</dbReference>
<dbReference type="CDD" id="cd13961">
    <property type="entry name" value="PT_UbiA_DGGGPS"/>
    <property type="match status" value="1"/>
</dbReference>
<gene>
    <name evidence="13" type="ORF">AMQ22_00334</name>
</gene>
<keyword evidence="10 12" id="KW-0594">Phospholipid biosynthesis</keyword>
<comment type="catalytic activity">
    <reaction evidence="12">
        <text>sn-3-O-(geranylgeranyl)glycerol 1-phosphate + (2E,6E,10E)-geranylgeranyl diphosphate = 2,3-bis-O-(geranylgeranyl)-sn-glycerol 1-phosphate + diphosphate</text>
        <dbReference type="Rhea" id="RHEA:18109"/>
        <dbReference type="ChEBI" id="CHEBI:33019"/>
        <dbReference type="ChEBI" id="CHEBI:57677"/>
        <dbReference type="ChEBI" id="CHEBI:58756"/>
        <dbReference type="ChEBI" id="CHEBI:58837"/>
        <dbReference type="EC" id="2.5.1.42"/>
    </reaction>
</comment>
<sequence>MGVKEFIEITRPSNALFSGVAVLIGALVAGGGFLDIFKIILVFFVAIFACAGGNTINDYFDYEIDKINAPKRVLPRGAMSLKTAYIFSIILFVISCLFAFMVNYLAFSICVAACFLMYLYAMTLKRKPFSGNLLVSFLTSITFIYGGTAVGSYRGVIILALISFFAMVSRELVKDIEDLKGDVQKGAKTLPAIIGGQKTFRLAFFFLLVAAFLLYVPFITGLYGYIYLGIVTPVVIFVFYILYTLLKNNKAPGKIQRNIKKAMYLVLLIFLLSALIYRIM</sequence>
<feature type="transmembrane region" description="Helical" evidence="12">
    <location>
        <begin position="12"/>
        <end position="33"/>
    </location>
</feature>
<keyword evidence="11 12" id="KW-1208">Phospholipid metabolism</keyword>
<comment type="caution">
    <text evidence="13">The sequence shown here is derived from an EMBL/GenBank/DDBJ whole genome shotgun (WGS) entry which is preliminary data.</text>
</comment>
<comment type="function">
    <text evidence="12">Prenyltransferase that catalyzes the transfer of the geranylgeranyl moiety of geranylgeranyl diphosphate (GGPP) to the C2 hydroxyl of (S)-3-O-geranylgeranylglyceryl phosphate (GGGP). This reaction is the second ether-bond-formation step in the biosynthesis of archaeal membrane lipids.</text>
</comment>
<comment type="cofactor">
    <cofactor evidence="12">
        <name>Mg(2+)</name>
        <dbReference type="ChEBI" id="CHEBI:18420"/>
    </cofactor>
</comment>
<evidence type="ECO:0000313" key="13">
    <source>
        <dbReference type="EMBL" id="KYC53330.1"/>
    </source>
</evidence>
<evidence type="ECO:0000256" key="7">
    <source>
        <dbReference type="ARBA" id="ARBA00022989"/>
    </source>
</evidence>
<dbReference type="PATRIC" id="fig|1705409.3.peg.346"/>
<dbReference type="PANTHER" id="PTHR42723:SF1">
    <property type="entry name" value="CHLOROPHYLL SYNTHASE, CHLOROPLASTIC"/>
    <property type="match status" value="1"/>
</dbReference>
<evidence type="ECO:0000256" key="10">
    <source>
        <dbReference type="ARBA" id="ARBA00023209"/>
    </source>
</evidence>
<feature type="transmembrane region" description="Helical" evidence="12">
    <location>
        <begin position="202"/>
        <end position="219"/>
    </location>
</feature>
<dbReference type="InterPro" id="IPR000537">
    <property type="entry name" value="UbiA_prenyltransferase"/>
</dbReference>
<dbReference type="EC" id="2.5.1.42" evidence="12"/>
<keyword evidence="4 12" id="KW-0808">Transferase</keyword>
<dbReference type="UniPathway" id="UPA00940"/>
<feature type="transmembrane region" description="Helical" evidence="12">
    <location>
        <begin position="81"/>
        <end position="100"/>
    </location>
</feature>
<evidence type="ECO:0000256" key="2">
    <source>
        <dbReference type="ARBA" id="ARBA00022475"/>
    </source>
</evidence>
<dbReference type="STRING" id="1705564.APG08_01272"/>
<evidence type="ECO:0000313" key="14">
    <source>
        <dbReference type="Proteomes" id="UP000075398"/>
    </source>
</evidence>
<feature type="transmembrane region" description="Helical" evidence="12">
    <location>
        <begin position="106"/>
        <end position="122"/>
    </location>
</feature>
<evidence type="ECO:0000256" key="4">
    <source>
        <dbReference type="ARBA" id="ARBA00022679"/>
    </source>
</evidence>
<dbReference type="Pfam" id="PF01040">
    <property type="entry name" value="UbiA"/>
    <property type="match status" value="1"/>
</dbReference>
<name>A0A150J7Y0_9EURY</name>
<keyword evidence="8 12" id="KW-0443">Lipid metabolism</keyword>
<dbReference type="InterPro" id="IPR050475">
    <property type="entry name" value="Prenyltransferase_related"/>
</dbReference>
<organism evidence="13 14">
    <name type="scientific">Candidatus Methanofastidiosum methylothiophilum</name>
    <dbReference type="NCBI Taxonomy" id="1705564"/>
    <lineage>
        <taxon>Archaea</taxon>
        <taxon>Methanobacteriati</taxon>
        <taxon>Methanobacteriota</taxon>
        <taxon>Stenosarchaea group</taxon>
        <taxon>Candidatus Methanofastidiosia</taxon>
        <taxon>Candidatus Methanofastidiosales</taxon>
        <taxon>Candidatus Methanofastidiosaceae</taxon>
        <taxon>Candidatus Methanofastidiosum</taxon>
    </lineage>
</organism>
<dbReference type="GO" id="GO:0046474">
    <property type="term" value="P:glycerophospholipid biosynthetic process"/>
    <property type="evidence" value="ECO:0007669"/>
    <property type="project" value="UniProtKB-UniRule"/>
</dbReference>
<dbReference type="EMBL" id="LNGC01000007">
    <property type="protein sequence ID" value="KYC53330.1"/>
    <property type="molecule type" value="Genomic_DNA"/>
</dbReference>